<name>A0A4Y9ESA8_9SPHN</name>
<evidence type="ECO:0000256" key="1">
    <source>
        <dbReference type="SAM" id="SignalP"/>
    </source>
</evidence>
<keyword evidence="1" id="KW-0732">Signal</keyword>
<dbReference type="Pfam" id="PF13202">
    <property type="entry name" value="EF-hand_5"/>
    <property type="match status" value="1"/>
</dbReference>
<evidence type="ECO:0000313" key="4">
    <source>
        <dbReference type="Proteomes" id="UP000297737"/>
    </source>
</evidence>
<reference evidence="3 4" key="1">
    <citation type="submission" date="2019-02" db="EMBL/GenBank/DDBJ databases">
        <title>Polymorphobacter sp. isolated from the lake at the Tibet of China.</title>
        <authorList>
            <person name="Li A."/>
        </authorList>
    </citation>
    <scope>NUCLEOTIDE SEQUENCE [LARGE SCALE GENOMIC DNA]</scope>
    <source>
        <strain evidence="3 4">DJ1R-1</strain>
    </source>
</reference>
<dbReference type="GO" id="GO:0005509">
    <property type="term" value="F:calcium ion binding"/>
    <property type="evidence" value="ECO:0007669"/>
    <property type="project" value="InterPro"/>
</dbReference>
<evidence type="ECO:0000259" key="2">
    <source>
        <dbReference type="PROSITE" id="PS50222"/>
    </source>
</evidence>
<dbReference type="RefSeq" id="WP_135244492.1">
    <property type="nucleotide sequence ID" value="NZ_SIHO01000001.1"/>
</dbReference>
<dbReference type="InterPro" id="IPR018247">
    <property type="entry name" value="EF_Hand_1_Ca_BS"/>
</dbReference>
<gene>
    <name evidence="3" type="ORF">EUV02_01705</name>
</gene>
<organism evidence="3 4">
    <name type="scientific">Glacieibacterium arshaanense</name>
    <dbReference type="NCBI Taxonomy" id="2511025"/>
    <lineage>
        <taxon>Bacteria</taxon>
        <taxon>Pseudomonadati</taxon>
        <taxon>Pseudomonadota</taxon>
        <taxon>Alphaproteobacteria</taxon>
        <taxon>Sphingomonadales</taxon>
        <taxon>Sphingosinicellaceae</taxon>
        <taxon>Glacieibacterium</taxon>
    </lineage>
</organism>
<dbReference type="InterPro" id="IPR011992">
    <property type="entry name" value="EF-hand-dom_pair"/>
</dbReference>
<protein>
    <submittedName>
        <fullName evidence="3">EF-hand domain-containing protein</fullName>
    </submittedName>
</protein>
<dbReference type="Proteomes" id="UP000297737">
    <property type="component" value="Unassembled WGS sequence"/>
</dbReference>
<dbReference type="SUPFAM" id="SSF47473">
    <property type="entry name" value="EF-hand"/>
    <property type="match status" value="1"/>
</dbReference>
<dbReference type="PROSITE" id="PS00018">
    <property type="entry name" value="EF_HAND_1"/>
    <property type="match status" value="1"/>
</dbReference>
<feature type="domain" description="EF-hand" evidence="2">
    <location>
        <begin position="54"/>
        <end position="89"/>
    </location>
</feature>
<evidence type="ECO:0000313" key="3">
    <source>
        <dbReference type="EMBL" id="TFU05768.1"/>
    </source>
</evidence>
<dbReference type="InterPro" id="IPR002048">
    <property type="entry name" value="EF_hand_dom"/>
</dbReference>
<keyword evidence="4" id="KW-1185">Reference proteome</keyword>
<comment type="caution">
    <text evidence="3">The sequence shown here is derived from an EMBL/GenBank/DDBJ whole genome shotgun (WGS) entry which is preliminary data.</text>
</comment>
<proteinExistence type="predicted"/>
<dbReference type="Gene3D" id="1.10.238.10">
    <property type="entry name" value="EF-hand"/>
    <property type="match status" value="1"/>
</dbReference>
<dbReference type="EMBL" id="SIHO01000001">
    <property type="protein sequence ID" value="TFU05768.1"/>
    <property type="molecule type" value="Genomic_DNA"/>
</dbReference>
<dbReference type="PROSITE" id="PS50222">
    <property type="entry name" value="EF_HAND_2"/>
    <property type="match status" value="1"/>
</dbReference>
<dbReference type="AlphaFoldDB" id="A0A4Y9ESA8"/>
<sequence length="94" mass="9680">MKNATLVAAMLAVTLTATASPALAKKRPIVAATVKTIQKVDTDNSRTISASEFSAAGGADTTFAKIDANANGQIGFFELLMAYVYKALAARAGN</sequence>
<feature type="signal peptide" evidence="1">
    <location>
        <begin position="1"/>
        <end position="19"/>
    </location>
</feature>
<feature type="chain" id="PRO_5021456540" evidence="1">
    <location>
        <begin position="20"/>
        <end position="94"/>
    </location>
</feature>
<accession>A0A4Y9ESA8</accession>